<dbReference type="CDD" id="cd01734">
    <property type="entry name" value="YlxS_C"/>
    <property type="match status" value="1"/>
</dbReference>
<keyword evidence="7" id="KW-1185">Reference proteome</keyword>
<dbReference type="SUPFAM" id="SSF74942">
    <property type="entry name" value="YhbC-like, C-terminal domain"/>
    <property type="match status" value="1"/>
</dbReference>
<dbReference type="AlphaFoldDB" id="A0A4Z0LUM3"/>
<evidence type="ECO:0000256" key="1">
    <source>
        <dbReference type="ARBA" id="ARBA00022490"/>
    </source>
</evidence>
<keyword evidence="2 3" id="KW-0690">Ribosome biogenesis</keyword>
<dbReference type="InterPro" id="IPR028998">
    <property type="entry name" value="RimP_C"/>
</dbReference>
<dbReference type="GO" id="GO:0000028">
    <property type="term" value="P:ribosomal small subunit assembly"/>
    <property type="evidence" value="ECO:0007669"/>
    <property type="project" value="TreeGrafter"/>
</dbReference>
<dbReference type="NCBIfam" id="NF000927">
    <property type="entry name" value="PRK00092.1-1"/>
    <property type="match status" value="1"/>
</dbReference>
<feature type="domain" description="Ribosome maturation factor RimP C-terminal" evidence="5">
    <location>
        <begin position="86"/>
        <end position="149"/>
    </location>
</feature>
<dbReference type="PANTHER" id="PTHR33867">
    <property type="entry name" value="RIBOSOME MATURATION FACTOR RIMP"/>
    <property type="match status" value="1"/>
</dbReference>
<dbReference type="GO" id="GO:0006412">
    <property type="term" value="P:translation"/>
    <property type="evidence" value="ECO:0007669"/>
    <property type="project" value="TreeGrafter"/>
</dbReference>
<dbReference type="OrthoDB" id="9805006at2"/>
<dbReference type="InterPro" id="IPR035956">
    <property type="entry name" value="RimP_N_sf"/>
</dbReference>
<dbReference type="GO" id="GO:0005829">
    <property type="term" value="C:cytosol"/>
    <property type="evidence" value="ECO:0007669"/>
    <property type="project" value="TreeGrafter"/>
</dbReference>
<accession>A0A4Z0LUM3</accession>
<name>A0A4Z0LUM3_9GAMM</name>
<proteinExistence type="inferred from homology"/>
<dbReference type="HAMAP" id="MF_01077">
    <property type="entry name" value="RimP"/>
    <property type="match status" value="1"/>
</dbReference>
<comment type="subcellular location">
    <subcellularLocation>
        <location evidence="3">Cytoplasm</location>
    </subcellularLocation>
</comment>
<dbReference type="Gene3D" id="3.30.300.70">
    <property type="entry name" value="RimP-like superfamily, N-terminal"/>
    <property type="match status" value="1"/>
</dbReference>
<evidence type="ECO:0000313" key="7">
    <source>
        <dbReference type="Proteomes" id="UP000298050"/>
    </source>
</evidence>
<feature type="domain" description="Ribosome maturation factor RimP N-terminal" evidence="4">
    <location>
        <begin position="11"/>
        <end position="83"/>
    </location>
</feature>
<comment type="function">
    <text evidence="3">Required for maturation of 30S ribosomal subunits.</text>
</comment>
<evidence type="ECO:0000256" key="2">
    <source>
        <dbReference type="ARBA" id="ARBA00022517"/>
    </source>
</evidence>
<dbReference type="InterPro" id="IPR036847">
    <property type="entry name" value="RimP_C_sf"/>
</dbReference>
<dbReference type="EMBL" id="SRLE01000017">
    <property type="protein sequence ID" value="TGD70954.1"/>
    <property type="molecule type" value="Genomic_DNA"/>
</dbReference>
<sequence>MSSKAQQIQQLLEPTVEAMGYELWGVEFLSQGKHSVLRIFIDAENGISVDDCAAVSEQASGLLDVEDPIPGEYTLEVSSPGMDRLLFKLEQYPAYVGEELDLRLRSPFEGRRKFRGILKGIEEGDVVIQVDDHEYLLPHGVIEKARIRPRT</sequence>
<dbReference type="FunFam" id="3.30.300.70:FF:000001">
    <property type="entry name" value="Ribosome maturation factor RimP"/>
    <property type="match status" value="1"/>
</dbReference>
<dbReference type="Pfam" id="PF02576">
    <property type="entry name" value="RimP_N"/>
    <property type="match status" value="1"/>
</dbReference>
<dbReference type="PANTHER" id="PTHR33867:SF1">
    <property type="entry name" value="RIBOSOME MATURATION FACTOR RIMP"/>
    <property type="match status" value="1"/>
</dbReference>
<dbReference type="RefSeq" id="WP_135446519.1">
    <property type="nucleotide sequence ID" value="NZ_SRLE01000017.1"/>
</dbReference>
<dbReference type="Proteomes" id="UP000298050">
    <property type="component" value="Unassembled WGS sequence"/>
</dbReference>
<dbReference type="Pfam" id="PF17384">
    <property type="entry name" value="DUF150_C"/>
    <property type="match status" value="1"/>
</dbReference>
<evidence type="ECO:0000259" key="4">
    <source>
        <dbReference type="Pfam" id="PF02576"/>
    </source>
</evidence>
<dbReference type="InterPro" id="IPR028989">
    <property type="entry name" value="RimP_N"/>
</dbReference>
<evidence type="ECO:0000259" key="5">
    <source>
        <dbReference type="Pfam" id="PF17384"/>
    </source>
</evidence>
<gene>
    <name evidence="3 6" type="primary">rimP</name>
    <name evidence="6" type="ORF">E4634_20335</name>
</gene>
<evidence type="ECO:0000256" key="3">
    <source>
        <dbReference type="HAMAP-Rule" id="MF_01077"/>
    </source>
</evidence>
<comment type="similarity">
    <text evidence="3">Belongs to the RimP family.</text>
</comment>
<dbReference type="Gene3D" id="2.30.30.180">
    <property type="entry name" value="Ribosome maturation factor RimP, C-terminal domain"/>
    <property type="match status" value="1"/>
</dbReference>
<keyword evidence="1 3" id="KW-0963">Cytoplasm</keyword>
<protein>
    <recommendedName>
        <fullName evidence="3">Ribosome maturation factor RimP</fullName>
    </recommendedName>
</protein>
<dbReference type="SUPFAM" id="SSF75420">
    <property type="entry name" value="YhbC-like, N-terminal domain"/>
    <property type="match status" value="1"/>
</dbReference>
<evidence type="ECO:0000313" key="6">
    <source>
        <dbReference type="EMBL" id="TGD70954.1"/>
    </source>
</evidence>
<organism evidence="6 7">
    <name type="scientific">Mangrovimicrobium sediminis</name>
    <dbReference type="NCBI Taxonomy" id="2562682"/>
    <lineage>
        <taxon>Bacteria</taxon>
        <taxon>Pseudomonadati</taxon>
        <taxon>Pseudomonadota</taxon>
        <taxon>Gammaproteobacteria</taxon>
        <taxon>Cellvibrionales</taxon>
        <taxon>Halieaceae</taxon>
        <taxon>Mangrovimicrobium</taxon>
    </lineage>
</organism>
<reference evidence="6 7" key="1">
    <citation type="submission" date="2019-04" db="EMBL/GenBank/DDBJ databases">
        <title>Taxonomy of novel Haliea sp. from mangrove soil of West Coast of India.</title>
        <authorList>
            <person name="Verma A."/>
            <person name="Kumar P."/>
            <person name="Krishnamurthi S."/>
        </authorList>
    </citation>
    <scope>NUCLEOTIDE SEQUENCE [LARGE SCALE GENOMIC DNA]</scope>
    <source>
        <strain evidence="6 7">SAOS-164</strain>
    </source>
</reference>
<dbReference type="InterPro" id="IPR003728">
    <property type="entry name" value="Ribosome_maturation_RimP"/>
</dbReference>
<comment type="caution">
    <text evidence="6">The sequence shown here is derived from an EMBL/GenBank/DDBJ whole genome shotgun (WGS) entry which is preliminary data.</text>
</comment>